<gene>
    <name evidence="1" type="ORF">B0H16DRAFT_82569</name>
</gene>
<evidence type="ECO:0000313" key="2">
    <source>
        <dbReference type="Proteomes" id="UP001215598"/>
    </source>
</evidence>
<evidence type="ECO:0000313" key="1">
    <source>
        <dbReference type="EMBL" id="KAJ7774995.1"/>
    </source>
</evidence>
<dbReference type="AlphaFoldDB" id="A0AAD7JZF9"/>
<reference evidence="1" key="1">
    <citation type="submission" date="2023-03" db="EMBL/GenBank/DDBJ databases">
        <title>Massive genome expansion in bonnet fungi (Mycena s.s.) driven by repeated elements and novel gene families across ecological guilds.</title>
        <authorList>
            <consortium name="Lawrence Berkeley National Laboratory"/>
            <person name="Harder C.B."/>
            <person name="Miyauchi S."/>
            <person name="Viragh M."/>
            <person name="Kuo A."/>
            <person name="Thoen E."/>
            <person name="Andreopoulos B."/>
            <person name="Lu D."/>
            <person name="Skrede I."/>
            <person name="Drula E."/>
            <person name="Henrissat B."/>
            <person name="Morin E."/>
            <person name="Kohler A."/>
            <person name="Barry K."/>
            <person name="LaButti K."/>
            <person name="Morin E."/>
            <person name="Salamov A."/>
            <person name="Lipzen A."/>
            <person name="Mereny Z."/>
            <person name="Hegedus B."/>
            <person name="Baldrian P."/>
            <person name="Stursova M."/>
            <person name="Weitz H."/>
            <person name="Taylor A."/>
            <person name="Grigoriev I.V."/>
            <person name="Nagy L.G."/>
            <person name="Martin F."/>
            <person name="Kauserud H."/>
        </authorList>
    </citation>
    <scope>NUCLEOTIDE SEQUENCE</scope>
    <source>
        <strain evidence="1">CBHHK182m</strain>
    </source>
</reference>
<protein>
    <submittedName>
        <fullName evidence="1">Uncharacterized protein</fullName>
    </submittedName>
</protein>
<dbReference type="Proteomes" id="UP001215598">
    <property type="component" value="Unassembled WGS sequence"/>
</dbReference>
<keyword evidence="2" id="KW-1185">Reference proteome</keyword>
<dbReference type="EMBL" id="JARKIB010000011">
    <property type="protein sequence ID" value="KAJ7774995.1"/>
    <property type="molecule type" value="Genomic_DNA"/>
</dbReference>
<accession>A0AAD7JZF9</accession>
<sequence>MGVFKALEQTYGSEFSDVNQAFIAAKKSFSKANYDEVMRYFSMDVDAEDPLRNWKDLEVAEACLPESVLRDISLHIYRSYATHGSPAELKNEAATAAFLLGPFQCLTCLFGGILRDKPEQFIPGTTLSGGGRVEVEIFCRETVCTLLRELKFDVHKDFAHNVGQACCELFATWQLNQRNNKDAAVKEPALFIPVYVTLSDTNSSYCLSYDGKEFRRKALPAIPPTTSAQDYVWASLQVAQYLFAVLLDGYNKTLKLYQARSEHRGRNGDSSARGSHLPVTQIPVPPLMTASVERTSSTGWADAAKLGWQSAQHFKRAHESKSEIAAQQGLDLLYQSISAWPPASSSFKSFLPNAIEISINNIMAKYRNTRLYDPNPDWTPPEETENAIGFPLEVTCSVFY</sequence>
<organism evidence="1 2">
    <name type="scientific">Mycena metata</name>
    <dbReference type="NCBI Taxonomy" id="1033252"/>
    <lineage>
        <taxon>Eukaryota</taxon>
        <taxon>Fungi</taxon>
        <taxon>Dikarya</taxon>
        <taxon>Basidiomycota</taxon>
        <taxon>Agaricomycotina</taxon>
        <taxon>Agaricomycetes</taxon>
        <taxon>Agaricomycetidae</taxon>
        <taxon>Agaricales</taxon>
        <taxon>Marasmiineae</taxon>
        <taxon>Mycenaceae</taxon>
        <taxon>Mycena</taxon>
    </lineage>
</organism>
<proteinExistence type="predicted"/>
<name>A0AAD7JZF9_9AGAR</name>
<comment type="caution">
    <text evidence="1">The sequence shown here is derived from an EMBL/GenBank/DDBJ whole genome shotgun (WGS) entry which is preliminary data.</text>
</comment>